<comment type="caution">
    <text evidence="3">The sequence shown here is derived from an EMBL/GenBank/DDBJ whole genome shotgun (WGS) entry which is preliminary data.</text>
</comment>
<keyword evidence="4" id="KW-1185">Reference proteome</keyword>
<dbReference type="InterPro" id="IPR013424">
    <property type="entry name" value="Ice-binding_C"/>
</dbReference>
<dbReference type="SUPFAM" id="SSF55486">
    <property type="entry name" value="Metalloproteases ('zincins'), catalytic domain"/>
    <property type="match status" value="1"/>
</dbReference>
<sequence>MKQKQLVSGFVNQVRQPLGKVIFTIATLLSSTIPAHAANLNFSYGLGVTQEYKSAAEAAALYWEDRLTDDATINIHLEMPDASSLPKGVLGGALPAFVNNISHFNFQNALTNDRLSTNDFTAVSNLPSKGQSYWEGYIEGEYASSTTINLTRANAKALKLIDAHSTSLDGVIVMSNLSNSSYRWERTRTATVETSEFDFTSVLLHEIGHILGFVTALDAVNPTNLGDQNYLKKYVTPISLFSRDTINAQYAPTMATIDYGTDNFFTIDNGKTNLGFLSTGQDTSIVTPWGRGDGWQASHWKSNINALMNPALAPGLRRDAVSRDLTVLDVIGWDIDSTPDWSTSYIVSQGTTNASAIGNTANTLSLDQMFKQSRWGGTTSTTTLNQNMNLTNFLAQEGLFQKGTFWSHMPAESASVPEPTTMAGLFALGLLGLAMGRQKKFN</sequence>
<feature type="chain" id="PRO_5047130651" evidence="1">
    <location>
        <begin position="38"/>
        <end position="442"/>
    </location>
</feature>
<dbReference type="InterPro" id="IPR024079">
    <property type="entry name" value="MetalloPept_cat_dom_sf"/>
</dbReference>
<reference evidence="3 4" key="1">
    <citation type="journal article" date="2020" name="ISME J.">
        <title>Comparative genomics reveals insights into cyanobacterial evolution and habitat adaptation.</title>
        <authorList>
            <person name="Chen M.Y."/>
            <person name="Teng W.K."/>
            <person name="Zhao L."/>
            <person name="Hu C.X."/>
            <person name="Zhou Y.K."/>
            <person name="Han B.P."/>
            <person name="Song L.R."/>
            <person name="Shu W.S."/>
        </authorList>
    </citation>
    <scope>NUCLEOTIDE SEQUENCE [LARGE SCALE GENOMIC DNA]</scope>
    <source>
        <strain evidence="3 4">FACHB-288</strain>
    </source>
</reference>
<dbReference type="NCBIfam" id="NF038122">
    <property type="entry name" value="metallo_LGF"/>
    <property type="match status" value="1"/>
</dbReference>
<gene>
    <name evidence="3" type="ORF">H6G24_02205</name>
</gene>
<keyword evidence="1" id="KW-0732">Signal</keyword>
<dbReference type="EMBL" id="JACJQH010000003">
    <property type="protein sequence ID" value="MBD2194309.1"/>
    <property type="molecule type" value="Genomic_DNA"/>
</dbReference>
<dbReference type="Gene3D" id="3.40.390.10">
    <property type="entry name" value="Collagenase (Catalytic Domain)"/>
    <property type="match status" value="1"/>
</dbReference>
<dbReference type="NCBIfam" id="TIGR02595">
    <property type="entry name" value="PEP_CTERM"/>
    <property type="match status" value="1"/>
</dbReference>
<organism evidence="3 4">
    <name type="scientific">Calothrix parietina FACHB-288</name>
    <dbReference type="NCBI Taxonomy" id="2692896"/>
    <lineage>
        <taxon>Bacteria</taxon>
        <taxon>Bacillati</taxon>
        <taxon>Cyanobacteriota</taxon>
        <taxon>Cyanophyceae</taxon>
        <taxon>Nostocales</taxon>
        <taxon>Calotrichaceae</taxon>
        <taxon>Calothrix</taxon>
    </lineage>
</organism>
<evidence type="ECO:0000259" key="2">
    <source>
        <dbReference type="Pfam" id="PF07589"/>
    </source>
</evidence>
<dbReference type="Proteomes" id="UP000658514">
    <property type="component" value="Unassembled WGS sequence"/>
</dbReference>
<dbReference type="Pfam" id="PF07589">
    <property type="entry name" value="PEP-CTERM"/>
    <property type="match status" value="1"/>
</dbReference>
<evidence type="ECO:0000256" key="1">
    <source>
        <dbReference type="SAM" id="SignalP"/>
    </source>
</evidence>
<feature type="domain" description="Ice-binding protein C-terminal" evidence="2">
    <location>
        <begin position="415"/>
        <end position="437"/>
    </location>
</feature>
<evidence type="ECO:0000313" key="4">
    <source>
        <dbReference type="Proteomes" id="UP000658514"/>
    </source>
</evidence>
<name>A0ABR8A373_9CYAN</name>
<feature type="signal peptide" evidence="1">
    <location>
        <begin position="1"/>
        <end position="37"/>
    </location>
</feature>
<protein>
    <submittedName>
        <fullName evidence="3">PEP-CTERM sorting domain-containing protein</fullName>
    </submittedName>
</protein>
<proteinExistence type="predicted"/>
<dbReference type="RefSeq" id="WP_190546645.1">
    <property type="nucleotide sequence ID" value="NZ_CAWPNO010000062.1"/>
</dbReference>
<accession>A0ABR8A373</accession>
<evidence type="ECO:0000313" key="3">
    <source>
        <dbReference type="EMBL" id="MBD2194309.1"/>
    </source>
</evidence>